<feature type="region of interest" description="Disordered" evidence="1">
    <location>
        <begin position="111"/>
        <end position="135"/>
    </location>
</feature>
<evidence type="ECO:0000313" key="3">
    <source>
        <dbReference type="EMBL" id="GIQ90201.1"/>
    </source>
</evidence>
<name>A0A9K3D8S6_9EUKA</name>
<evidence type="ECO:0000313" key="4">
    <source>
        <dbReference type="Proteomes" id="UP000265618"/>
    </source>
</evidence>
<keyword evidence="3" id="KW-0418">Kinase</keyword>
<dbReference type="EMBL" id="BDIP01005896">
    <property type="protein sequence ID" value="GIQ90201.1"/>
    <property type="molecule type" value="Genomic_DNA"/>
</dbReference>
<dbReference type="OrthoDB" id="68483at2759"/>
<keyword evidence="3" id="KW-0808">Transferase</keyword>
<dbReference type="SUPFAM" id="SSF56112">
    <property type="entry name" value="Protein kinase-like (PK-like)"/>
    <property type="match status" value="1"/>
</dbReference>
<feature type="non-terminal residue" evidence="3">
    <location>
        <position position="146"/>
    </location>
</feature>
<reference evidence="3 4" key="1">
    <citation type="journal article" date="2018" name="PLoS ONE">
        <title>The draft genome of Kipferlia bialata reveals reductive genome evolution in fornicate parasites.</title>
        <authorList>
            <person name="Tanifuji G."/>
            <person name="Takabayashi S."/>
            <person name="Kume K."/>
            <person name="Takagi M."/>
            <person name="Nakayama T."/>
            <person name="Kamikawa R."/>
            <person name="Inagaki Y."/>
            <person name="Hashimoto T."/>
        </authorList>
    </citation>
    <scope>NUCLEOTIDE SEQUENCE [LARGE SCALE GENOMIC DNA]</scope>
    <source>
        <strain evidence="3">NY0173</strain>
    </source>
</reference>
<sequence>VGSIQVRDRIFINYTTKGELAIDRYLLKKTLGRGAFAIVKEGVDVFTGAHRAMRIINRFQVQRKSGRPQEEVDGDIWREVRILDAVAKHPYILSLDEVLYDSRDRLTADKQVGQGRSMKKGLMTPRPGMDSAKKSHDKYRDCVVMV</sequence>
<feature type="non-terminal residue" evidence="3">
    <location>
        <position position="1"/>
    </location>
</feature>
<evidence type="ECO:0000259" key="2">
    <source>
        <dbReference type="PROSITE" id="PS50011"/>
    </source>
</evidence>
<dbReference type="GO" id="GO:0004672">
    <property type="term" value="F:protein kinase activity"/>
    <property type="evidence" value="ECO:0007669"/>
    <property type="project" value="InterPro"/>
</dbReference>
<dbReference type="Proteomes" id="UP000265618">
    <property type="component" value="Unassembled WGS sequence"/>
</dbReference>
<dbReference type="InterPro" id="IPR011009">
    <property type="entry name" value="Kinase-like_dom_sf"/>
</dbReference>
<evidence type="ECO:0000256" key="1">
    <source>
        <dbReference type="SAM" id="MobiDB-lite"/>
    </source>
</evidence>
<keyword evidence="4" id="KW-1185">Reference proteome</keyword>
<dbReference type="AlphaFoldDB" id="A0A9K3D8S6"/>
<dbReference type="PROSITE" id="PS50011">
    <property type="entry name" value="PROTEIN_KINASE_DOM"/>
    <property type="match status" value="1"/>
</dbReference>
<dbReference type="Gene3D" id="3.30.200.20">
    <property type="entry name" value="Phosphorylase Kinase, domain 1"/>
    <property type="match status" value="1"/>
</dbReference>
<dbReference type="GO" id="GO:0005524">
    <property type="term" value="F:ATP binding"/>
    <property type="evidence" value="ECO:0007669"/>
    <property type="project" value="InterPro"/>
</dbReference>
<proteinExistence type="predicted"/>
<dbReference type="InterPro" id="IPR000719">
    <property type="entry name" value="Prot_kinase_dom"/>
</dbReference>
<feature type="domain" description="Protein kinase" evidence="2">
    <location>
        <begin position="25"/>
        <end position="146"/>
    </location>
</feature>
<accession>A0A9K3D8S6</accession>
<organism evidence="3 4">
    <name type="scientific">Kipferlia bialata</name>
    <dbReference type="NCBI Taxonomy" id="797122"/>
    <lineage>
        <taxon>Eukaryota</taxon>
        <taxon>Metamonada</taxon>
        <taxon>Carpediemonas-like organisms</taxon>
        <taxon>Kipferlia</taxon>
    </lineage>
</organism>
<gene>
    <name evidence="3" type="ORF">KIPB_012911</name>
</gene>
<protein>
    <submittedName>
        <fullName evidence="3">Calcium/calmodulin-dependent/calcium-dependent protein kinase</fullName>
    </submittedName>
</protein>
<comment type="caution">
    <text evidence="3">The sequence shown here is derived from an EMBL/GenBank/DDBJ whole genome shotgun (WGS) entry which is preliminary data.</text>
</comment>